<dbReference type="Proteomes" id="UP001163846">
    <property type="component" value="Unassembled WGS sequence"/>
</dbReference>
<reference evidence="3" key="1">
    <citation type="submission" date="2022-08" db="EMBL/GenBank/DDBJ databases">
        <authorList>
            <consortium name="DOE Joint Genome Institute"/>
            <person name="Min B."/>
            <person name="Riley R."/>
            <person name="Sierra-Patev S."/>
            <person name="Naranjo-Ortiz M."/>
            <person name="Looney B."/>
            <person name="Konkel Z."/>
            <person name="Slot J.C."/>
            <person name="Sakamoto Y."/>
            <person name="Steenwyk J.L."/>
            <person name="Rokas A."/>
            <person name="Carro J."/>
            <person name="Camarero S."/>
            <person name="Ferreira P."/>
            <person name="Molpeceres G."/>
            <person name="Ruiz-Duenas F.J."/>
            <person name="Serrano A."/>
            <person name="Henrissat B."/>
            <person name="Drula E."/>
            <person name="Hughes K.W."/>
            <person name="Mata J.L."/>
            <person name="Ishikawa N.K."/>
            <person name="Vargas-Isla R."/>
            <person name="Ushijima S."/>
            <person name="Smith C.A."/>
            <person name="Ahrendt S."/>
            <person name="Andreopoulos W."/>
            <person name="He G."/>
            <person name="Labutti K."/>
            <person name="Lipzen A."/>
            <person name="Ng V."/>
            <person name="Sandor L."/>
            <person name="Barry K."/>
            <person name="Martinez A.T."/>
            <person name="Xiao Y."/>
            <person name="Gibbons J.G."/>
            <person name="Terashima K."/>
            <person name="Hibbett D.S."/>
            <person name="Grigoriev I.V."/>
        </authorList>
    </citation>
    <scope>NUCLEOTIDE SEQUENCE</scope>
    <source>
        <strain evidence="3">TFB9207</strain>
    </source>
</reference>
<dbReference type="InterPro" id="IPR046522">
    <property type="entry name" value="DUF6699"/>
</dbReference>
<feature type="region of interest" description="Disordered" evidence="1">
    <location>
        <begin position="98"/>
        <end position="212"/>
    </location>
</feature>
<keyword evidence="4" id="KW-1185">Reference proteome</keyword>
<feature type="compositionally biased region" description="Polar residues" evidence="1">
    <location>
        <begin position="190"/>
        <end position="199"/>
    </location>
</feature>
<feature type="compositionally biased region" description="Low complexity" evidence="1">
    <location>
        <begin position="171"/>
        <end position="182"/>
    </location>
</feature>
<accession>A0AA38UAT1</accession>
<protein>
    <recommendedName>
        <fullName evidence="2">DUF6699 domain-containing protein</fullName>
    </recommendedName>
</protein>
<evidence type="ECO:0000313" key="4">
    <source>
        <dbReference type="Proteomes" id="UP001163846"/>
    </source>
</evidence>
<sequence length="478" mass="53388">MSSSESRVTFGKVPGGPSRRFGPSHRSSRPARSIMRRPKLYARHGHVNPRVPQDISNRPLTAMKSIASSPHLVHYVGSRRHGHSNVFAFSPVTSHVIRPSISSRHNRRSSHSSSSSKSSHHHRVSLPASLKTTQLYTRGHERHHSDGSASHGHKHRSTTVHHSHHRKHSSIDSSHSHASSASQPIRISPRQYSGYVQTNPTPPRSIASPFHHSGSPFNLQGLGYALPSIPYAVQSPPHSTPSPPSNTYTDSAYLPGIVEVDPWTQAPSLAVPPQDQRIHLHSELVYGTGHMIDWNMMLPPSTAISAFSDPSSNMIIYSGVRPVDPVTKDLLRSPACPGAAKIIIRPRHNNQALVQWMNGWGPLEIYPSSLTFENEITVYEVLYEVYSYFQARLSPRAVDDMGVESRERIMHARSKRVALEGHLADETEWARPPKRVDVLSLWSAFGGFDVCYNQGERYNKLDEPGWRVVELELRLRSI</sequence>
<organism evidence="3 4">
    <name type="scientific">Lentinula raphanica</name>
    <dbReference type="NCBI Taxonomy" id="153919"/>
    <lineage>
        <taxon>Eukaryota</taxon>
        <taxon>Fungi</taxon>
        <taxon>Dikarya</taxon>
        <taxon>Basidiomycota</taxon>
        <taxon>Agaricomycotina</taxon>
        <taxon>Agaricomycetes</taxon>
        <taxon>Agaricomycetidae</taxon>
        <taxon>Agaricales</taxon>
        <taxon>Marasmiineae</taxon>
        <taxon>Omphalotaceae</taxon>
        <taxon>Lentinula</taxon>
    </lineage>
</organism>
<feature type="compositionally biased region" description="Basic residues" evidence="1">
    <location>
        <begin position="151"/>
        <end position="168"/>
    </location>
</feature>
<proteinExistence type="predicted"/>
<dbReference type="AlphaFoldDB" id="A0AA38UAT1"/>
<comment type="caution">
    <text evidence="3">The sequence shown here is derived from an EMBL/GenBank/DDBJ whole genome shotgun (WGS) entry which is preliminary data.</text>
</comment>
<dbReference type="EMBL" id="MU807062">
    <property type="protein sequence ID" value="KAJ3832142.1"/>
    <property type="molecule type" value="Genomic_DNA"/>
</dbReference>
<feature type="domain" description="DUF6699" evidence="2">
    <location>
        <begin position="292"/>
        <end position="448"/>
    </location>
</feature>
<feature type="compositionally biased region" description="Basic residues" evidence="1">
    <location>
        <begin position="22"/>
        <end position="47"/>
    </location>
</feature>
<evidence type="ECO:0000256" key="1">
    <source>
        <dbReference type="SAM" id="MobiDB-lite"/>
    </source>
</evidence>
<feature type="region of interest" description="Disordered" evidence="1">
    <location>
        <begin position="1"/>
        <end position="55"/>
    </location>
</feature>
<gene>
    <name evidence="3" type="ORF">F5878DRAFT_26321</name>
</gene>
<evidence type="ECO:0000259" key="2">
    <source>
        <dbReference type="Pfam" id="PF20415"/>
    </source>
</evidence>
<evidence type="ECO:0000313" key="3">
    <source>
        <dbReference type="EMBL" id="KAJ3832142.1"/>
    </source>
</evidence>
<name>A0AA38UAT1_9AGAR</name>
<dbReference type="Pfam" id="PF20415">
    <property type="entry name" value="DUF6699"/>
    <property type="match status" value="1"/>
</dbReference>